<dbReference type="Proteomes" id="UP000187735">
    <property type="component" value="Chromosome"/>
</dbReference>
<dbReference type="EMBL" id="CP017641">
    <property type="protein sequence ID" value="APZ96031.1"/>
    <property type="molecule type" value="Genomic_DNA"/>
</dbReference>
<feature type="transmembrane region" description="Helical" evidence="2">
    <location>
        <begin position="44"/>
        <end position="64"/>
    </location>
</feature>
<dbReference type="InterPro" id="IPR010768">
    <property type="entry name" value="GATase1-like"/>
</dbReference>
<dbReference type="Pfam" id="PF07090">
    <property type="entry name" value="GATase1_like"/>
    <property type="match status" value="1"/>
</dbReference>
<dbReference type="PROSITE" id="PS50234">
    <property type="entry name" value="VWFA"/>
    <property type="match status" value="1"/>
</dbReference>
<evidence type="ECO:0000259" key="3">
    <source>
        <dbReference type="PROSITE" id="PS50234"/>
    </source>
</evidence>
<dbReference type="InterPro" id="IPR029062">
    <property type="entry name" value="Class_I_gatase-like"/>
</dbReference>
<evidence type="ECO:0000313" key="4">
    <source>
        <dbReference type="EMBL" id="APZ96031.1"/>
    </source>
</evidence>
<keyword evidence="5" id="KW-1185">Reference proteome</keyword>
<feature type="transmembrane region" description="Helical" evidence="2">
    <location>
        <begin position="12"/>
        <end position="32"/>
    </location>
</feature>
<dbReference type="InterPro" id="IPR002035">
    <property type="entry name" value="VWF_A"/>
</dbReference>
<keyword evidence="2" id="KW-0812">Transmembrane</keyword>
<protein>
    <submittedName>
        <fullName evidence="4">Marine proteobacterial sortase target protein</fullName>
    </submittedName>
</protein>
<dbReference type="Pfam" id="PF13768">
    <property type="entry name" value="VWA_3"/>
    <property type="match status" value="1"/>
</dbReference>
<dbReference type="STRING" id="1891926.Fuma_05694"/>
<dbReference type="Gene3D" id="3.40.50.410">
    <property type="entry name" value="von Willebrand factor, type A domain"/>
    <property type="match status" value="1"/>
</dbReference>
<dbReference type="Gene3D" id="3.40.50.880">
    <property type="match status" value="2"/>
</dbReference>
<dbReference type="PANTHER" id="PTHR37947">
    <property type="entry name" value="BLL2462 PROTEIN"/>
    <property type="match status" value="1"/>
</dbReference>
<evidence type="ECO:0000256" key="1">
    <source>
        <dbReference type="SAM" id="MobiDB-lite"/>
    </source>
</evidence>
<gene>
    <name evidence="4" type="ORF">Fuma_05694</name>
</gene>
<keyword evidence="2" id="KW-1133">Transmembrane helix</keyword>
<organism evidence="4 5">
    <name type="scientific">Fuerstiella marisgermanici</name>
    <dbReference type="NCBI Taxonomy" id="1891926"/>
    <lineage>
        <taxon>Bacteria</taxon>
        <taxon>Pseudomonadati</taxon>
        <taxon>Planctomycetota</taxon>
        <taxon>Planctomycetia</taxon>
        <taxon>Planctomycetales</taxon>
        <taxon>Planctomycetaceae</taxon>
        <taxon>Fuerstiella</taxon>
    </lineage>
</organism>
<dbReference type="SUPFAM" id="SSF52317">
    <property type="entry name" value="Class I glutamine amidotransferase-like"/>
    <property type="match status" value="1"/>
</dbReference>
<feature type="domain" description="VWFA" evidence="3">
    <location>
        <begin position="434"/>
        <end position="616"/>
    </location>
</feature>
<accession>A0A1P8WPQ1</accession>
<dbReference type="SUPFAM" id="SSF53300">
    <property type="entry name" value="vWA-like"/>
    <property type="match status" value="2"/>
</dbReference>
<proteinExistence type="predicted"/>
<evidence type="ECO:0000256" key="2">
    <source>
        <dbReference type="SAM" id="Phobius"/>
    </source>
</evidence>
<dbReference type="SMART" id="SM00327">
    <property type="entry name" value="VWA"/>
    <property type="match status" value="2"/>
</dbReference>
<reference evidence="4 5" key="1">
    <citation type="journal article" date="2016" name="Front. Microbiol.">
        <title>Fuerstia marisgermanicae gen. nov., sp. nov., an Unusual Member of the Phylum Planctomycetes from the German Wadden Sea.</title>
        <authorList>
            <person name="Kohn T."/>
            <person name="Heuer A."/>
            <person name="Jogler M."/>
            <person name="Vollmers J."/>
            <person name="Boedeker C."/>
            <person name="Bunk B."/>
            <person name="Rast P."/>
            <person name="Borchert D."/>
            <person name="Glockner I."/>
            <person name="Freese H.M."/>
            <person name="Klenk H.P."/>
            <person name="Overmann J."/>
            <person name="Kaster A.K."/>
            <person name="Rohde M."/>
            <person name="Wiegand S."/>
            <person name="Jogler C."/>
        </authorList>
    </citation>
    <scope>NUCLEOTIDE SEQUENCE [LARGE SCALE GENOMIC DNA]</scope>
    <source>
        <strain evidence="4 5">NH11</strain>
    </source>
</reference>
<keyword evidence="2" id="KW-0472">Membrane</keyword>
<dbReference type="KEGG" id="fmr:Fuma_05694"/>
<feature type="region of interest" description="Disordered" evidence="1">
    <location>
        <begin position="128"/>
        <end position="161"/>
    </location>
</feature>
<sequence length="882" mass="96697">MDYLSFELTRPWVLLFLVPLALVITACFVRSLSDFPRSQRIVSLVMRIGMLLLLVLSLAGLTLLHDTEEQFVIVLQDQSLSIDDDANVATDEFLRNAVDARGDHKLALLPFATTVGTVQDLTPETLTEAADRKVDQPDESESSATTKQAEDDSETARKQKDGTNLAAAIEAAAGYMPPGFVPQIVLLTDGNETVGDAVAAAAQSNIPITTIALPAMSEPEVQVAEVKVPAEVREGEPFFVDVEIQSNHDDEGLIEVFRGDHKVVSEKKTLTTGTNRFRFQQSIERDRMAAFNVRISGLKQDTLLDNNSDAGLVFAAGKPRVLIVESDPNLIRELAYALEDEGIQVDVRPPQGMPETLADLQNYECLLLSNVPATALTQQQMQIARTWVQELGGGLIMLGGEQSFGLGGYYKSTLEDVLPVRSDFEKEKEKPSLGMVLVIDKSGSMSGDPIEMAKSAARSAVELLGRRDQVAVLAFDGDTYVISEMQPASNGVRISDEIARIDAGGGTNMYPAMEMSFEMLMTTSAKLKHVILLTDGVSTAGDFEGMAQQMVSAKMTVSTVAAGSGADQTLLEQIARVGKGRYYYTDDPAQVPQIFAKETVTASKSAIDEQPFIPQVIRATHTLADIDMESAPFLLGYVMTRPKPTSEVILATEKGDPLLVWWRYGLGMTAAFTSDAKSRWAAEWMTWPGYGKFWTQVIRQVMRKSDTRGIQVRTQRTGDLASVAVDAVNEVGQFLNRVDVELTVISPQLQRTSTVMSQSAPGRYTTDFPLPQAGSYHMEIAVRQNDQVVYRQSRGLMRGYSDELRIRPANESLLQEVATASGGRFNPKAAELFESSDVRAMRPTPLWPWLLTLATVILILDVALRRIDFTVYFPSAHSKNAV</sequence>
<dbReference type="Pfam" id="PF00092">
    <property type="entry name" value="VWA"/>
    <property type="match status" value="1"/>
</dbReference>
<name>A0A1P8WPQ1_9PLAN</name>
<feature type="compositionally biased region" description="Basic and acidic residues" evidence="1">
    <location>
        <begin position="148"/>
        <end position="161"/>
    </location>
</feature>
<dbReference type="AlphaFoldDB" id="A0A1P8WPQ1"/>
<dbReference type="InterPro" id="IPR036465">
    <property type="entry name" value="vWFA_dom_sf"/>
</dbReference>
<evidence type="ECO:0000313" key="5">
    <source>
        <dbReference type="Proteomes" id="UP000187735"/>
    </source>
</evidence>
<dbReference type="PANTHER" id="PTHR37947:SF2">
    <property type="entry name" value="VON WILLEBRAND FACTOR TYPE A"/>
    <property type="match status" value="1"/>
</dbReference>